<dbReference type="InterPro" id="IPR017946">
    <property type="entry name" value="PLC-like_Pdiesterase_TIM-brl"/>
</dbReference>
<dbReference type="SUPFAM" id="SSF51695">
    <property type="entry name" value="PLC-like phosphodiesterases"/>
    <property type="match status" value="1"/>
</dbReference>
<gene>
    <name evidence="1" type="ORF">K432DRAFT_178891</name>
</gene>
<organism evidence="1 2">
    <name type="scientific">Lepidopterella palustris CBS 459.81</name>
    <dbReference type="NCBI Taxonomy" id="1314670"/>
    <lineage>
        <taxon>Eukaryota</taxon>
        <taxon>Fungi</taxon>
        <taxon>Dikarya</taxon>
        <taxon>Ascomycota</taxon>
        <taxon>Pezizomycotina</taxon>
        <taxon>Dothideomycetes</taxon>
        <taxon>Pleosporomycetidae</taxon>
        <taxon>Mytilinidiales</taxon>
        <taxon>Argynnaceae</taxon>
        <taxon>Lepidopterella</taxon>
    </lineage>
</organism>
<dbReference type="GO" id="GO:0008081">
    <property type="term" value="F:phosphoric diester hydrolase activity"/>
    <property type="evidence" value="ECO:0007669"/>
    <property type="project" value="InterPro"/>
</dbReference>
<dbReference type="GO" id="GO:0006629">
    <property type="term" value="P:lipid metabolic process"/>
    <property type="evidence" value="ECO:0007669"/>
    <property type="project" value="InterPro"/>
</dbReference>
<dbReference type="PANTHER" id="PTHR13593">
    <property type="match status" value="1"/>
</dbReference>
<dbReference type="PANTHER" id="PTHR13593:SF146">
    <property type="entry name" value="PLC-LIKE PHOSPHODIESTERASE"/>
    <property type="match status" value="1"/>
</dbReference>
<accession>A0A8E2JAA1</accession>
<dbReference type="Proteomes" id="UP000250266">
    <property type="component" value="Unassembled WGS sequence"/>
</dbReference>
<dbReference type="InterPro" id="IPR051057">
    <property type="entry name" value="PI-PLC_domain"/>
</dbReference>
<dbReference type="OrthoDB" id="1046782at2759"/>
<proteinExistence type="predicted"/>
<dbReference type="AlphaFoldDB" id="A0A8E2JAA1"/>
<evidence type="ECO:0000313" key="2">
    <source>
        <dbReference type="Proteomes" id="UP000250266"/>
    </source>
</evidence>
<protein>
    <submittedName>
        <fullName evidence="1">Phospholipase c</fullName>
    </submittedName>
</protein>
<keyword evidence="2" id="KW-1185">Reference proteome</keyword>
<reference evidence="1 2" key="1">
    <citation type="journal article" date="2016" name="Nat. Commun.">
        <title>Ectomycorrhizal ecology is imprinted in the genome of the dominant symbiotic fungus Cenococcum geophilum.</title>
        <authorList>
            <consortium name="DOE Joint Genome Institute"/>
            <person name="Peter M."/>
            <person name="Kohler A."/>
            <person name="Ohm R.A."/>
            <person name="Kuo A."/>
            <person name="Krutzmann J."/>
            <person name="Morin E."/>
            <person name="Arend M."/>
            <person name="Barry K.W."/>
            <person name="Binder M."/>
            <person name="Choi C."/>
            <person name="Clum A."/>
            <person name="Copeland A."/>
            <person name="Grisel N."/>
            <person name="Haridas S."/>
            <person name="Kipfer T."/>
            <person name="LaButti K."/>
            <person name="Lindquist E."/>
            <person name="Lipzen A."/>
            <person name="Maire R."/>
            <person name="Meier B."/>
            <person name="Mihaltcheva S."/>
            <person name="Molinier V."/>
            <person name="Murat C."/>
            <person name="Poggeler S."/>
            <person name="Quandt C.A."/>
            <person name="Sperisen C."/>
            <person name="Tritt A."/>
            <person name="Tisserant E."/>
            <person name="Crous P.W."/>
            <person name="Henrissat B."/>
            <person name="Nehls U."/>
            <person name="Egli S."/>
            <person name="Spatafora J.W."/>
            <person name="Grigoriev I.V."/>
            <person name="Martin F.M."/>
        </authorList>
    </citation>
    <scope>NUCLEOTIDE SEQUENCE [LARGE SCALE GENOMIC DNA]</scope>
    <source>
        <strain evidence="1 2">CBS 459.81</strain>
    </source>
</reference>
<sequence>MPSKGVQCYGYVAVPGAVIEFSVPKTSITKRDLNTWTSDHLEVDKKNLGSPFKYAGRFSFKVSRDGHELANQWVDVNTLTGNLEDGTMKVMETTPSIIANDVIICYGFYDAGPGVAGLPKTHECYVTVTPNYSDWMGSVAPLNSPQANKPFHKMVLPSSHDIGMNSMQTSEAMLQHAGTSIIKLVLGTLPGAFSVLDKVSDSAINAIAPNIIRGLAITQKDSLSTILEIGARYFEFRPAHCHRKMQQVSPLPDTLYFQHGAIPGMPYAQFLHDIVQFLAAHPTEIVVAQLRWDGVPADCPRPSDQELQDELNNAIGSVQGDRAIQVGNVDDMRNCTISQLRNDRKRFILLREIDQVSNYDDKANATLDGNTIVTALSNLSKNPQGGHVLTLLQCQATATNIPDVIAYSVLSSDASTSCLLATKPICDAKTLPLMRGDVGRGLINEDNLVAVMNDFFEGGTADVAIGLTKERLA</sequence>
<dbReference type="Gene3D" id="3.20.20.190">
    <property type="entry name" value="Phosphatidylinositol (PI) phosphodiesterase"/>
    <property type="match status" value="1"/>
</dbReference>
<evidence type="ECO:0000313" key="1">
    <source>
        <dbReference type="EMBL" id="OCK75155.1"/>
    </source>
</evidence>
<name>A0A8E2JAA1_9PEZI</name>
<dbReference type="EMBL" id="KV745355">
    <property type="protein sequence ID" value="OCK75155.1"/>
    <property type="molecule type" value="Genomic_DNA"/>
</dbReference>